<dbReference type="KEGG" id="dra:DR_2154"/>
<dbReference type="PANTHER" id="PTHR35936">
    <property type="entry name" value="MEMBRANE-BOUND LYTIC MUREIN TRANSGLYCOSYLASE F"/>
    <property type="match status" value="1"/>
</dbReference>
<dbReference type="AlphaFoldDB" id="Q9RSH0"/>
<evidence type="ECO:0000256" key="1">
    <source>
        <dbReference type="ARBA" id="ARBA00004196"/>
    </source>
</evidence>
<evidence type="ECO:0000256" key="2">
    <source>
        <dbReference type="ARBA" id="ARBA00010333"/>
    </source>
</evidence>
<feature type="domain" description="Solute-binding protein family 3/N-terminal" evidence="5">
    <location>
        <begin position="85"/>
        <end position="301"/>
    </location>
</feature>
<comment type="subcellular location">
    <subcellularLocation>
        <location evidence="1">Cell envelope</location>
    </subcellularLocation>
</comment>
<comment type="similarity">
    <text evidence="2 4">Belongs to the bacterial solute-binding protein 3 family.</text>
</comment>
<organism evidence="6 7">
    <name type="scientific">Deinococcus radiodurans (strain ATCC 13939 / DSM 20539 / JCM 16871 / CCUG 27074 / LMG 4051 / NBRC 15346 / NCIMB 9279 / VKM B-1422 / R1)</name>
    <dbReference type="NCBI Taxonomy" id="243230"/>
    <lineage>
        <taxon>Bacteria</taxon>
        <taxon>Thermotogati</taxon>
        <taxon>Deinococcota</taxon>
        <taxon>Deinococci</taxon>
        <taxon>Deinococcales</taxon>
        <taxon>Deinococcaceae</taxon>
        <taxon>Deinococcus</taxon>
    </lineage>
</organism>
<keyword evidence="3" id="KW-0732">Signal</keyword>
<dbReference type="PATRIC" id="fig|243230.17.peg.2379"/>
<dbReference type="STRING" id="243230.DR_2154"/>
<evidence type="ECO:0000256" key="4">
    <source>
        <dbReference type="RuleBase" id="RU003744"/>
    </source>
</evidence>
<dbReference type="CDD" id="cd13530">
    <property type="entry name" value="PBP2_peptides_like"/>
    <property type="match status" value="1"/>
</dbReference>
<evidence type="ECO:0000313" key="6">
    <source>
        <dbReference type="EMBL" id="AAF11702.1"/>
    </source>
</evidence>
<dbReference type="InParanoid" id="Q9RSH0"/>
<dbReference type="eggNOG" id="COG0834">
    <property type="taxonomic scope" value="Bacteria"/>
</dbReference>
<dbReference type="PaxDb" id="243230-DR_2154"/>
<sequence length="305" mass="32986">MTCREVSIRGPPAAFVGRPATHPQGRRTWQTEGDFPDCLAIGNFSSSHELQRSAMKKVLLALTTLTLLATSAEARTWAEIKKSGTIKVATEGAFPPFNLMKGKQLTGFEVDLANALGKQLGLKVEWTVQPFDSLLIGLNQDRYDFVIASHGITPERQKAVDFSDPHYCTGGAIVTRPGGPLTAKALAGKSVAVQVGTTYLENVRKVPGVGDVKTFPRDVDAQAALMAGRVDAWVGDRFTGLDLVKAQKGKIVQGDLLFRERNAMAVKKGNVTLLKELNAALAKAQANGTYARISNQYFGQDVRCR</sequence>
<dbReference type="Pfam" id="PF00497">
    <property type="entry name" value="SBP_bac_3"/>
    <property type="match status" value="1"/>
</dbReference>
<evidence type="ECO:0000313" key="7">
    <source>
        <dbReference type="Proteomes" id="UP000002524"/>
    </source>
</evidence>
<dbReference type="PANTHER" id="PTHR35936:SF19">
    <property type="entry name" value="AMINO-ACID-BINDING PROTEIN YXEM-RELATED"/>
    <property type="match status" value="1"/>
</dbReference>
<proteinExistence type="inferred from homology"/>
<dbReference type="EnsemblBacteria" id="AAF11702">
    <property type="protein sequence ID" value="AAF11702"/>
    <property type="gene ID" value="DR_2154"/>
</dbReference>
<dbReference type="PIR" id="E75308">
    <property type="entry name" value="E75308"/>
</dbReference>
<dbReference type="InterPro" id="IPR001638">
    <property type="entry name" value="Solute-binding_3/MltF_N"/>
</dbReference>
<gene>
    <name evidence="6" type="ordered locus">DR_2154</name>
</gene>
<dbReference type="Proteomes" id="UP000002524">
    <property type="component" value="Chromosome 1"/>
</dbReference>
<dbReference type="GO" id="GO:0030313">
    <property type="term" value="C:cell envelope"/>
    <property type="evidence" value="ECO:0007669"/>
    <property type="project" value="UniProtKB-SubCell"/>
</dbReference>
<evidence type="ECO:0000259" key="5">
    <source>
        <dbReference type="SMART" id="SM00062"/>
    </source>
</evidence>
<dbReference type="Gene3D" id="3.40.190.10">
    <property type="entry name" value="Periplasmic binding protein-like II"/>
    <property type="match status" value="2"/>
</dbReference>
<name>Q9RSH0_DEIRA</name>
<dbReference type="PROSITE" id="PS01039">
    <property type="entry name" value="SBP_BACTERIAL_3"/>
    <property type="match status" value="1"/>
</dbReference>
<protein>
    <submittedName>
        <fullName evidence="6">Amino acid ABC transporter, periplasmic amino acid-binding protein</fullName>
    </submittedName>
</protein>
<accession>Q9RSH0</accession>
<dbReference type="HOGENOM" id="CLU_019602_18_0_0"/>
<dbReference type="SMART" id="SM00062">
    <property type="entry name" value="PBPb"/>
    <property type="match status" value="1"/>
</dbReference>
<reference evidence="6 7" key="1">
    <citation type="journal article" date="1999" name="Science">
        <title>Genome sequence of the radioresistant bacterium Deinococcus radiodurans R1.</title>
        <authorList>
            <person name="White O."/>
            <person name="Eisen J.A."/>
            <person name="Heidelberg J.F."/>
            <person name="Hickey E.K."/>
            <person name="Peterson J.D."/>
            <person name="Dodson R.J."/>
            <person name="Haft D.H."/>
            <person name="Gwinn M.L."/>
            <person name="Nelson W.C."/>
            <person name="Richardson D.L."/>
            <person name="Moffat K.S."/>
            <person name="Qin H."/>
            <person name="Jiang L."/>
            <person name="Pamphile W."/>
            <person name="Crosby M."/>
            <person name="Shen M."/>
            <person name="Vamathevan J.J."/>
            <person name="Lam P."/>
            <person name="McDonald L."/>
            <person name="Utterback T."/>
            <person name="Zalewski C."/>
            <person name="Makarova K.S."/>
            <person name="Aravind L."/>
            <person name="Daly M.J."/>
            <person name="Minton K.W."/>
            <person name="Fleischmann R.D."/>
            <person name="Ketchum K.A."/>
            <person name="Nelson K.E."/>
            <person name="Salzberg S."/>
            <person name="Smith H.O."/>
            <person name="Venter J.C."/>
            <person name="Fraser C.M."/>
        </authorList>
    </citation>
    <scope>NUCLEOTIDE SEQUENCE [LARGE SCALE GENOMIC DNA]</scope>
    <source>
        <strain evidence="7">ATCC 13939 / DSM 20539 / JCM 16871 / LMG 4051 / NBRC 15346 / NCIMB 9279 / R1 / VKM B-1422</strain>
    </source>
</reference>
<dbReference type="SUPFAM" id="SSF53850">
    <property type="entry name" value="Periplasmic binding protein-like II"/>
    <property type="match status" value="1"/>
</dbReference>
<keyword evidence="7" id="KW-1185">Reference proteome</keyword>
<evidence type="ECO:0000256" key="3">
    <source>
        <dbReference type="ARBA" id="ARBA00022729"/>
    </source>
</evidence>
<dbReference type="OrthoDB" id="368476at2"/>
<dbReference type="InterPro" id="IPR018313">
    <property type="entry name" value="SBP_3_CS"/>
</dbReference>
<dbReference type="EMBL" id="AE000513">
    <property type="protein sequence ID" value="AAF11702.1"/>
    <property type="molecule type" value="Genomic_DNA"/>
</dbReference>